<evidence type="ECO:0000256" key="1">
    <source>
        <dbReference type="ARBA" id="ARBA00022723"/>
    </source>
</evidence>
<dbReference type="PROSITE" id="PS01358">
    <property type="entry name" value="ZF_RANBP2_1"/>
    <property type="match status" value="1"/>
</dbReference>
<evidence type="ECO:0000256" key="4">
    <source>
        <dbReference type="SAM" id="MobiDB-lite"/>
    </source>
</evidence>
<organism evidence="6 7">
    <name type="scientific">Streptomyces pyxinicus</name>
    <dbReference type="NCBI Taxonomy" id="2970331"/>
    <lineage>
        <taxon>Bacteria</taxon>
        <taxon>Bacillati</taxon>
        <taxon>Actinomycetota</taxon>
        <taxon>Actinomycetes</taxon>
        <taxon>Kitasatosporales</taxon>
        <taxon>Streptomycetaceae</taxon>
        <taxon>Streptomyces</taxon>
    </lineage>
</organism>
<evidence type="ECO:0000256" key="2">
    <source>
        <dbReference type="ARBA" id="ARBA00022771"/>
    </source>
</evidence>
<feature type="region of interest" description="Disordered" evidence="4">
    <location>
        <begin position="194"/>
        <end position="217"/>
    </location>
</feature>
<evidence type="ECO:0000259" key="5">
    <source>
        <dbReference type="PROSITE" id="PS50199"/>
    </source>
</evidence>
<accession>A0ABT2BBW4</accession>
<dbReference type="Proteomes" id="UP001205612">
    <property type="component" value="Unassembled WGS sequence"/>
</dbReference>
<feature type="compositionally biased region" description="Basic and acidic residues" evidence="4">
    <location>
        <begin position="206"/>
        <end position="217"/>
    </location>
</feature>
<dbReference type="InterPro" id="IPR001876">
    <property type="entry name" value="Znf_RanBP2"/>
</dbReference>
<dbReference type="EMBL" id="JANUGP010000042">
    <property type="protein sequence ID" value="MCS0605992.1"/>
    <property type="molecule type" value="Genomic_DNA"/>
</dbReference>
<proteinExistence type="predicted"/>
<protein>
    <recommendedName>
        <fullName evidence="5">RanBP2-type domain-containing protein</fullName>
    </recommendedName>
</protein>
<keyword evidence="3" id="KW-0862">Zinc</keyword>
<keyword evidence="7" id="KW-1185">Reference proteome</keyword>
<evidence type="ECO:0000256" key="3">
    <source>
        <dbReference type="ARBA" id="ARBA00022833"/>
    </source>
</evidence>
<gene>
    <name evidence="6" type="ORF">NX794_33010</name>
</gene>
<comment type="caution">
    <text evidence="6">The sequence shown here is derived from an EMBL/GenBank/DDBJ whole genome shotgun (WGS) entry which is preliminary data.</text>
</comment>
<sequence length="217" mass="23815">MHIGDRIELTAQVESLGRVAHIGDQGVIQGTHVDDYLTVRMDDGRPQFPRRDEVTVLDGTAPSSTYERDLAAAKRAGRAWGCTCGADNPPQYDACHACQRPSWTCAACGTVNTSARSDCDECAGTMPAELLGDREEGFEMTYEEWVATQIGPRVVGGRYDHGDDASAYDVLAIEPGPRPVGTWPVWQITVRGANGQEHTHCSGWNPRRDRVRTDQTR</sequence>
<feature type="domain" description="RanBP2-type" evidence="5">
    <location>
        <begin position="99"/>
        <end position="128"/>
    </location>
</feature>
<dbReference type="PROSITE" id="PS50199">
    <property type="entry name" value="ZF_RANBP2_2"/>
    <property type="match status" value="1"/>
</dbReference>
<evidence type="ECO:0000313" key="6">
    <source>
        <dbReference type="EMBL" id="MCS0605992.1"/>
    </source>
</evidence>
<name>A0ABT2BBW4_9ACTN</name>
<keyword evidence="1" id="KW-0479">Metal-binding</keyword>
<evidence type="ECO:0000313" key="7">
    <source>
        <dbReference type="Proteomes" id="UP001205612"/>
    </source>
</evidence>
<reference evidence="6 7" key="1">
    <citation type="submission" date="2022-08" db="EMBL/GenBank/DDBJ databases">
        <authorList>
            <person name="Somphong A."/>
            <person name="Phongsopitanun W."/>
        </authorList>
    </citation>
    <scope>NUCLEOTIDE SEQUENCE [LARGE SCALE GENOMIC DNA]</scope>
    <source>
        <strain evidence="6 7">LP11</strain>
    </source>
</reference>
<keyword evidence="2" id="KW-0863">Zinc-finger</keyword>
<dbReference type="RefSeq" id="WP_258783355.1">
    <property type="nucleotide sequence ID" value="NZ_JANUGP010000042.1"/>
</dbReference>